<feature type="region of interest" description="Disordered" evidence="1">
    <location>
        <begin position="170"/>
        <end position="292"/>
    </location>
</feature>
<feature type="compositionally biased region" description="Polar residues" evidence="1">
    <location>
        <begin position="206"/>
        <end position="238"/>
    </location>
</feature>
<feature type="non-terminal residue" evidence="2">
    <location>
        <position position="1"/>
    </location>
</feature>
<accession>A0AAE0BXK9</accession>
<dbReference type="PANTHER" id="PTHR16078:SF1">
    <property type="entry name" value="COILED-COIL DOMAIN-CONTAINING PROTEIN 87"/>
    <property type="match status" value="1"/>
</dbReference>
<evidence type="ECO:0000256" key="1">
    <source>
        <dbReference type="SAM" id="MobiDB-lite"/>
    </source>
</evidence>
<feature type="compositionally biased region" description="Acidic residues" evidence="1">
    <location>
        <begin position="181"/>
        <end position="196"/>
    </location>
</feature>
<evidence type="ECO:0000313" key="3">
    <source>
        <dbReference type="Proteomes" id="UP001190700"/>
    </source>
</evidence>
<gene>
    <name evidence="2" type="ORF">CYMTET_46513</name>
</gene>
<sequence length="438" mass="47496">SSAYKKKQDGNRDSLSLENKLQFLLEDLDALDGDEPTASSRQLDQRLAETAAKQAALTARVSSLPPEVLEERRAEAAAAVSEMINRYRRGVEERRNAILMELGIDPNTAMNADSGAVVSAAYDHMLQSIDKHEDPEQLQAQSTASLVEKALGRVEAVATRMAEAEKVAAEAAAEARAKEEQQDDAESEKSDDDDDEMDKRSRAANAAQQKGKLTSAGGSAQTRQTQMPGSHATVSQAARASDTNRDSMANRPAAGKTAGAQPTVSAPQAEAEKRSKTRDFMDEPPPSLPDLAVDEGLSLAEALQRRLERVWQLLRMPVMQKLDMVIKYTSKELSHHLEAALACWEAGAAALLERERALTDLEALAKARQQSGTTATSEKEEIAAQHALERATVFLLKADARLASEYDDTLTFEGEPYTQNKNEPGWATGTVKKPSGAK</sequence>
<feature type="compositionally biased region" description="Basic and acidic residues" evidence="1">
    <location>
        <begin position="270"/>
        <end position="281"/>
    </location>
</feature>
<evidence type="ECO:0000313" key="2">
    <source>
        <dbReference type="EMBL" id="KAK3243859.1"/>
    </source>
</evidence>
<name>A0AAE0BXK9_9CHLO</name>
<protein>
    <submittedName>
        <fullName evidence="2">Uncharacterized protein</fullName>
    </submittedName>
</protein>
<proteinExistence type="predicted"/>
<reference evidence="2 3" key="1">
    <citation type="journal article" date="2015" name="Genome Biol. Evol.">
        <title>Comparative Genomics of a Bacterivorous Green Alga Reveals Evolutionary Causalities and Consequences of Phago-Mixotrophic Mode of Nutrition.</title>
        <authorList>
            <person name="Burns J.A."/>
            <person name="Paasch A."/>
            <person name="Narechania A."/>
            <person name="Kim E."/>
        </authorList>
    </citation>
    <scope>NUCLEOTIDE SEQUENCE [LARGE SCALE GENOMIC DNA]</scope>
    <source>
        <strain evidence="2 3">PLY_AMNH</strain>
    </source>
</reference>
<dbReference type="EMBL" id="LGRX02032607">
    <property type="protein sequence ID" value="KAK3243859.1"/>
    <property type="molecule type" value="Genomic_DNA"/>
</dbReference>
<comment type="caution">
    <text evidence="2">The sequence shown here is derived from an EMBL/GenBank/DDBJ whole genome shotgun (WGS) entry which is preliminary data.</text>
</comment>
<organism evidence="2 3">
    <name type="scientific">Cymbomonas tetramitiformis</name>
    <dbReference type="NCBI Taxonomy" id="36881"/>
    <lineage>
        <taxon>Eukaryota</taxon>
        <taxon>Viridiplantae</taxon>
        <taxon>Chlorophyta</taxon>
        <taxon>Pyramimonadophyceae</taxon>
        <taxon>Pyramimonadales</taxon>
        <taxon>Pyramimonadaceae</taxon>
        <taxon>Cymbomonas</taxon>
    </lineage>
</organism>
<dbReference type="Proteomes" id="UP001190700">
    <property type="component" value="Unassembled WGS sequence"/>
</dbReference>
<feature type="compositionally biased region" description="Basic and acidic residues" evidence="1">
    <location>
        <begin position="170"/>
        <end position="180"/>
    </location>
</feature>
<feature type="region of interest" description="Disordered" evidence="1">
    <location>
        <begin position="414"/>
        <end position="438"/>
    </location>
</feature>
<dbReference type="InterPro" id="IPR037383">
    <property type="entry name" value="CCDC87"/>
</dbReference>
<dbReference type="AlphaFoldDB" id="A0AAE0BXK9"/>
<keyword evidence="3" id="KW-1185">Reference proteome</keyword>
<dbReference type="PANTHER" id="PTHR16078">
    <property type="entry name" value="COILED-COIL DOMAIN-CONTAINING PROTEIN 87"/>
    <property type="match status" value="1"/>
</dbReference>